<feature type="active site" evidence="1">
    <location>
        <position position="271"/>
    </location>
</feature>
<dbReference type="EMBL" id="LT629785">
    <property type="protein sequence ID" value="SDU21064.1"/>
    <property type="molecule type" value="Genomic_DNA"/>
</dbReference>
<sequence>MRLPESPPDVSNILPRGGPVRFLELLKNANPLPNGRYLHWDELRRRPAPAGMTHEEWWLTVSIPRSSLRQTLPLLDKTGQPFVFALPAPLLIDLHHIDRDAAGRIRSSSATPPTEDSQRYLIGSLIEEAITSSQLEGAATTRKVAAAMLRSGRKPHDQHEQMIFNNFRAMEHLRSMRDVRLTPEHVLELHRILTEDTLDDPLDAGRLRLSDEVQVIDTRDNTVLHDPPSHTELAERLQRLCDFANADEDSEPFVHPVLRAILLHFMIGYDHPFADGNGRTARALFYWSMARSGYWLMEYTSISHILRKAPARYMKAYLYTETDSNDTTYFLLHQLKTMRKAIAALHEYVERKSQEQKDTERLLAASSSLRGRFNHRQVALLTHALRNTGEAYRVDAHQRSHNVVYQTARNDLLDLEGLGLLEKTKQGNAFLFFAPANLRERLLNLSRTTP</sequence>
<evidence type="ECO:0000313" key="5">
    <source>
        <dbReference type="Proteomes" id="UP000243232"/>
    </source>
</evidence>
<evidence type="ECO:0000256" key="2">
    <source>
        <dbReference type="PIRSR" id="PIRSR640198-2"/>
    </source>
</evidence>
<accession>A0A1H2GND9</accession>
<evidence type="ECO:0000256" key="1">
    <source>
        <dbReference type="PIRSR" id="PIRSR640198-1"/>
    </source>
</evidence>
<feature type="binding site" evidence="2">
    <location>
        <begin position="275"/>
        <end position="282"/>
    </location>
    <ligand>
        <name>ATP</name>
        <dbReference type="ChEBI" id="CHEBI:30616"/>
    </ligand>
</feature>
<dbReference type="Gene3D" id="1.10.3290.10">
    <property type="entry name" value="Fido-like domain"/>
    <property type="match status" value="1"/>
</dbReference>
<dbReference type="STRING" id="364197.SAMN05216296_2418"/>
<gene>
    <name evidence="4" type="ORF">SAMN05216296_2418</name>
</gene>
<name>A0A1H2GND9_9PSED</name>
<dbReference type="Proteomes" id="UP000243232">
    <property type="component" value="Chromosome I"/>
</dbReference>
<keyword evidence="5" id="KW-1185">Reference proteome</keyword>
<reference evidence="5" key="1">
    <citation type="submission" date="2016-10" db="EMBL/GenBank/DDBJ databases">
        <authorList>
            <person name="Varghese N."/>
            <person name="Submissions S."/>
        </authorList>
    </citation>
    <scope>NUCLEOTIDE SEQUENCE [LARGE SCALE GENOMIC DNA]</scope>
    <source>
        <strain evidence="5">DSM 17875</strain>
    </source>
</reference>
<dbReference type="InterPro" id="IPR036597">
    <property type="entry name" value="Fido-like_dom_sf"/>
</dbReference>
<dbReference type="PANTHER" id="PTHR13504">
    <property type="entry name" value="FIDO DOMAIN-CONTAINING PROTEIN DDB_G0283145"/>
    <property type="match status" value="1"/>
</dbReference>
<protein>
    <submittedName>
        <fullName evidence="4">Fic family protein</fullName>
    </submittedName>
</protein>
<dbReference type="PROSITE" id="PS51459">
    <property type="entry name" value="FIDO"/>
    <property type="match status" value="1"/>
</dbReference>
<keyword evidence="2" id="KW-0547">Nucleotide-binding</keyword>
<feature type="domain" description="Fido" evidence="3">
    <location>
        <begin position="181"/>
        <end position="333"/>
    </location>
</feature>
<keyword evidence="2" id="KW-0067">ATP-binding</keyword>
<dbReference type="InterPro" id="IPR003812">
    <property type="entry name" value="Fido"/>
</dbReference>
<dbReference type="SUPFAM" id="SSF140931">
    <property type="entry name" value="Fic-like"/>
    <property type="match status" value="1"/>
</dbReference>
<dbReference type="OrthoDB" id="9807853at2"/>
<dbReference type="Pfam" id="PF02661">
    <property type="entry name" value="Fic"/>
    <property type="match status" value="1"/>
</dbReference>
<dbReference type="GO" id="GO:0005524">
    <property type="term" value="F:ATP binding"/>
    <property type="evidence" value="ECO:0007669"/>
    <property type="project" value="UniProtKB-KW"/>
</dbReference>
<evidence type="ECO:0000259" key="3">
    <source>
        <dbReference type="PROSITE" id="PS51459"/>
    </source>
</evidence>
<dbReference type="PANTHER" id="PTHR13504:SF38">
    <property type="entry name" value="FIDO DOMAIN-CONTAINING PROTEIN"/>
    <property type="match status" value="1"/>
</dbReference>
<evidence type="ECO:0000313" key="4">
    <source>
        <dbReference type="EMBL" id="SDU21064.1"/>
    </source>
</evidence>
<proteinExistence type="predicted"/>
<organism evidence="4 5">
    <name type="scientific">Pseudomonas pohangensis</name>
    <dbReference type="NCBI Taxonomy" id="364197"/>
    <lineage>
        <taxon>Bacteria</taxon>
        <taxon>Pseudomonadati</taxon>
        <taxon>Pseudomonadota</taxon>
        <taxon>Gammaproteobacteria</taxon>
        <taxon>Pseudomonadales</taxon>
        <taxon>Pseudomonadaceae</taxon>
        <taxon>Pseudomonas</taxon>
    </lineage>
</organism>
<dbReference type="AlphaFoldDB" id="A0A1H2GND9"/>
<dbReference type="InterPro" id="IPR040198">
    <property type="entry name" value="Fido_containing"/>
</dbReference>